<organism evidence="1 2">
    <name type="scientific">Bartonella bovis m02</name>
    <dbReference type="NCBI Taxonomy" id="1094492"/>
    <lineage>
        <taxon>Bacteria</taxon>
        <taxon>Pseudomonadati</taxon>
        <taxon>Pseudomonadota</taxon>
        <taxon>Alphaproteobacteria</taxon>
        <taxon>Hyphomicrobiales</taxon>
        <taxon>Bartonellaceae</taxon>
        <taxon>Bartonella</taxon>
    </lineage>
</organism>
<dbReference type="SUPFAM" id="SSF51126">
    <property type="entry name" value="Pectin lyase-like"/>
    <property type="match status" value="1"/>
</dbReference>
<dbReference type="AlphaFoldDB" id="N6UF20"/>
<feature type="non-terminal residue" evidence="1">
    <location>
        <position position="408"/>
    </location>
</feature>
<dbReference type="Proteomes" id="UP000014026">
    <property type="component" value="Unassembled WGS sequence"/>
</dbReference>
<proteinExistence type="predicted"/>
<accession>N6UF20</accession>
<evidence type="ECO:0000313" key="1">
    <source>
        <dbReference type="EMBL" id="ENN91104.1"/>
    </source>
</evidence>
<comment type="caution">
    <text evidence="1">The sequence shown here is derived from an EMBL/GenBank/DDBJ whole genome shotgun (WGS) entry which is preliminary data.</text>
</comment>
<gene>
    <name evidence="1" type="ORF">m02_10460</name>
</gene>
<reference evidence="1 2" key="1">
    <citation type="journal article" date="2013" name="PLoS Genet.">
        <title>A gene transfer agent and a dynamic repertoire of secretion systems hold the keys to the explosive radiation of the emerging pathogen Bartonella.</title>
        <authorList>
            <person name="Guy L."/>
            <person name="Nystedt B."/>
            <person name="Toft C."/>
            <person name="Zaremba-Niedzwiedzka K."/>
            <person name="Berglund E.C."/>
            <person name="Granberg F."/>
            <person name="Naslund K."/>
            <person name="Eriksson A.S."/>
            <person name="Andersson S.G."/>
        </authorList>
    </citation>
    <scope>NUCLEOTIDE SEQUENCE [LARGE SCALE GENOMIC DNA]</scope>
    <source>
        <strain evidence="2">m02</strain>
    </source>
</reference>
<dbReference type="InterPro" id="IPR011050">
    <property type="entry name" value="Pectin_lyase_fold/virulence"/>
</dbReference>
<evidence type="ECO:0000313" key="2">
    <source>
        <dbReference type="Proteomes" id="UP000014026"/>
    </source>
</evidence>
<sequence>MKVGGTATAHLTDVKIRGTSGQGTGVVMEGGTVTIMERVWIEGVKTGVYATNGRLVMKGGKIEFTSGAGNGNYGVGVGVSGGVVTMMGTKIVGTSGGTGKGVYATGTGKLVMSGVWIEGVGKGVEVSGEGMLEMMGNSTIIFTGDYGVKVGSGVASAILTDVKIMGKDGGTGMYGVQMTGEGTMVMNMVDILQVGVGVYASNGRLKMNMGKIEFTSGAGNGNYGVGVGVSGGVVTMMGTTIMGSGSGKGTGVYISGGAVMLSGVNISKVEKGVSASNGKLVMKGGTKITFAGGTGSYGVKVGSGGNALFYGVSITGSGREGTGVVMDGKMLMMDGVDISGVGMGVEVSEGNLVMHKGSIGFTGNYGIYLIRGNALLNDITITGPGDKSTGTGMYVGSSGKIVMKDVTM</sequence>
<name>N6UF20_9HYPH</name>
<dbReference type="RefSeq" id="WP_010702822.1">
    <property type="nucleotide sequence ID" value="NZ_KB915625.1"/>
</dbReference>
<evidence type="ECO:0008006" key="3">
    <source>
        <dbReference type="Google" id="ProtNLM"/>
    </source>
</evidence>
<dbReference type="Gene3D" id="2.160.20.20">
    <property type="match status" value="1"/>
</dbReference>
<dbReference type="SMART" id="SM00710">
    <property type="entry name" value="PbH1"/>
    <property type="match status" value="7"/>
</dbReference>
<dbReference type="EMBL" id="AGWB01000024">
    <property type="protein sequence ID" value="ENN91104.1"/>
    <property type="molecule type" value="Genomic_DNA"/>
</dbReference>
<protein>
    <recommendedName>
        <fullName evidence="3">Right handed beta helix domain-containing protein</fullName>
    </recommendedName>
</protein>
<dbReference type="InterPro" id="IPR012332">
    <property type="entry name" value="Autotransporter_pectin_lyase_C"/>
</dbReference>
<dbReference type="InterPro" id="IPR006626">
    <property type="entry name" value="PbH1"/>
</dbReference>
<dbReference type="HOGENOM" id="CLU_675307_0_0_5"/>
<dbReference type="STRING" id="1094492.m02_10460"/>